<evidence type="ECO:0000256" key="1">
    <source>
        <dbReference type="SAM" id="Phobius"/>
    </source>
</evidence>
<dbReference type="Proteomes" id="UP000192727">
    <property type="component" value="Chromosome"/>
</dbReference>
<feature type="transmembrane region" description="Helical" evidence="1">
    <location>
        <begin position="97"/>
        <end position="114"/>
    </location>
</feature>
<reference evidence="2 3" key="1">
    <citation type="submission" date="2017-03" db="EMBL/GenBank/DDBJ databases">
        <title>Paenibacillus larvae genome sequencing.</title>
        <authorList>
            <person name="Dingman D.W."/>
        </authorList>
    </citation>
    <scope>NUCLEOTIDE SEQUENCE [LARGE SCALE GENOMIC DNA]</scope>
    <source>
        <strain evidence="2 3">SAG 10367</strain>
    </source>
</reference>
<accession>A0A1V0URK3</accession>
<dbReference type="AlphaFoldDB" id="A0A1V0URK3"/>
<proteinExistence type="predicted"/>
<evidence type="ECO:0000313" key="2">
    <source>
        <dbReference type="EMBL" id="ARF67747.1"/>
    </source>
</evidence>
<name>A0A1V0URK3_9BACL</name>
<gene>
    <name evidence="2" type="ORF">B7C51_07750</name>
</gene>
<keyword evidence="1" id="KW-1133">Transmembrane helix</keyword>
<evidence type="ECO:0000313" key="3">
    <source>
        <dbReference type="Proteomes" id="UP000192727"/>
    </source>
</evidence>
<keyword evidence="1" id="KW-0812">Transmembrane</keyword>
<keyword evidence="1" id="KW-0472">Membrane</keyword>
<organism evidence="2 3">
    <name type="scientific">Paenibacillus larvae subsp. pulvifaciens</name>
    <dbReference type="NCBI Taxonomy" id="1477"/>
    <lineage>
        <taxon>Bacteria</taxon>
        <taxon>Bacillati</taxon>
        <taxon>Bacillota</taxon>
        <taxon>Bacilli</taxon>
        <taxon>Bacillales</taxon>
        <taxon>Paenibacillaceae</taxon>
        <taxon>Paenibacillus</taxon>
    </lineage>
</organism>
<protein>
    <submittedName>
        <fullName evidence="2">Uncharacterized protein</fullName>
    </submittedName>
</protein>
<sequence>MQTMGIEAIYPKPNLSKRLHAKYTHLYLLRGLTIDQAESGLGNRHHVSSDGKEFMYLFTSPGWYSRKVIDYGLSSTLEKGFVLRCLKRAFSRYKPEIIIAIKAPILPMLIILIARGRRH</sequence>
<dbReference type="EMBL" id="CP020557">
    <property type="protein sequence ID" value="ARF67747.1"/>
    <property type="molecule type" value="Genomic_DNA"/>
</dbReference>